<evidence type="ECO:0008006" key="4">
    <source>
        <dbReference type="Google" id="ProtNLM"/>
    </source>
</evidence>
<dbReference type="EMBL" id="KZ613947">
    <property type="protein sequence ID" value="PMD38635.1"/>
    <property type="molecule type" value="Genomic_DNA"/>
</dbReference>
<dbReference type="PANTHER" id="PTHR32387:SF0">
    <property type="entry name" value="PROTEIN NO VEIN"/>
    <property type="match status" value="1"/>
</dbReference>
<dbReference type="Gene3D" id="3.30.565.10">
    <property type="entry name" value="Histidine kinase-like ATPase, C-terminal domain"/>
    <property type="match status" value="1"/>
</dbReference>
<dbReference type="PANTHER" id="PTHR32387">
    <property type="entry name" value="WU:FJ29H11"/>
    <property type="match status" value="1"/>
</dbReference>
<evidence type="ECO:0000313" key="3">
    <source>
        <dbReference type="Proteomes" id="UP000235786"/>
    </source>
</evidence>
<accession>A0A2J6RJD4</accession>
<evidence type="ECO:0000256" key="1">
    <source>
        <dbReference type="SAM" id="MobiDB-lite"/>
    </source>
</evidence>
<dbReference type="STRING" id="1149755.A0A2J6RJD4"/>
<feature type="region of interest" description="Disordered" evidence="1">
    <location>
        <begin position="1357"/>
        <end position="1379"/>
    </location>
</feature>
<dbReference type="InterPro" id="IPR036890">
    <property type="entry name" value="HATPase_C_sf"/>
</dbReference>
<dbReference type="Proteomes" id="UP000235786">
    <property type="component" value="Unassembled WGS sequence"/>
</dbReference>
<keyword evidence="3" id="KW-1185">Reference proteome</keyword>
<dbReference type="InterPro" id="IPR052957">
    <property type="entry name" value="Auxin_embryo_med"/>
</dbReference>
<sequence length="1634" mass="186484">MSDPLDITAEQARDIVLAESQKKGWARPELRQSQNPEAQELLVLLRNTRESLGDTVDIIARGISARRGRFILELIQNVEDCDFGHTNIPSISFEVSPQKIIVESNQDGFRALDVSQICHTGNSWKRARRGFVGEKGIGFKSVFQVASRVDIQSNAFSFFFEYNAEGSSEEKLGIITPLLGEDPIPPNERPLTRMTLTLDGKTPYPDLVADFAAIPDTLLLFLTKIKELKFKIHFPDQGRTTCKIFRISAQADGTTCISKFEQGSNRREKIWYHVLREPMERLPDDPARRGINECEGVLAFPIDEHGCPRLHTGYDVYAFLPVCTVGFNFLLQADFLLGASREEVIIDSAWNNKLINYFARMFCKAMVTFCTNPLLRFRWMRFLPTGRAFDMNPLWKELTSKIIDLLQQQRILYSHDPSHLYLDGQLSKPTDLRTLPQNCLHLREPLFADRSGINRKYISLQYEQDDVDVLKRAFLIPDIEDIHMFHRIKQDLDSPSSIMRDVATDVSWHTLAADLIISILERSPGVGRMIEDQLALIPLSDGRWVKGSTVNVHFPSLNGPPMPADLVTTIQYEAARNSSRKDLFERLGVTNILPTRVIDRIWNFYIQHNGASDLDTSKAHFKYIYWHYPSTDDARFSHLWLFDTRLNKVTFQHSLMYMPSDDEYGPQELLKAVPDLRNPGRLARECPVTYINREYMDLFPPPVRRHNLPWLTWLETLGVRRIPQIKHDSESLSPEFQHILQYRPANIIKLLEMHWVIYRTQINHRIEEEISRAEVTCRDGSLVVLSNTYFPLQSLTQEAEELGISPSFPFLAVPGLSEDDRLFEEWRFLARFGVKFEANLNFYIRVLQQHKAQMHPPWNYDTRNGILKTYELIADNYSEINRAFVLETFDRDSLILHPRAVQSGSTIAGWLDTRSCVWRGPENLLDKTPLATVPSYRTNRKVKHLFQDILGIQNANWCDYRDMLLIFRRSQTAPPDIREKINLLYKLIWESKSRINDEDWGTLLNTFENESLIYVPSGPAWFPPSQCLWTSPVPITGKTTLSPLYPVDLRDFFQDGLKISPAVLGTLVQGLCSLAQGQPSIADVKQMIWAINAMDPEKCDLIPLVPCNILPVRRVRHGSAEVSLQNCGSNFSVVDRTKLADIFKDHVGFLDFSLEQVRQLDPFLQALDLSKKFLSCVCTEETGCSDDGVLNMDLTQEFNDRAYYLLRCAVSNRSSLVHGSPQLLYNRLLATTVLKTDGISTKYKIEYDKGDIIGLVSRNTGHVHIQEQESSWQIFVPQNRDAREVCYKRELPHALTKLFKITESAGESISHVLNSSIVVINELLERGGIGAVPGIEPPPRRVVEVIDEQGVDIGEEVTASERRPGLLQSSDTPSSSILGEDDVQTSLRQVVARLRSPSLAYSEGNEVLTPNAWLALLDNVIRIARRTTIPHHNALVGPTNGQFHPDFDHDAAFGIRSQGQMNHDFKIGAAGELFVYECLKSLGLSSFGPHNWTSTIRKEVLVHPEYRAMGAWPGRYETSDLLYGDARSMLTRHLINAGYLDENVWAGATPEYLIEVKSTPGNFDDRFYISSNQFRLMQSLTLVEGRVSEKIYVIFRVYNLGRETMNMQIYVDPEAHRGRTLAFKEHTWTVKPIH</sequence>
<dbReference type="NCBIfam" id="NF047352">
    <property type="entry name" value="P_loop_sacsin"/>
    <property type="match status" value="1"/>
</dbReference>
<proteinExistence type="predicted"/>
<dbReference type="OrthoDB" id="1262810at2759"/>
<evidence type="ECO:0000313" key="2">
    <source>
        <dbReference type="EMBL" id="PMD38635.1"/>
    </source>
</evidence>
<reference evidence="2 3" key="1">
    <citation type="submission" date="2016-04" db="EMBL/GenBank/DDBJ databases">
        <title>A degradative enzymes factory behind the ericoid mycorrhizal symbiosis.</title>
        <authorList>
            <consortium name="DOE Joint Genome Institute"/>
            <person name="Martino E."/>
            <person name="Morin E."/>
            <person name="Grelet G."/>
            <person name="Kuo A."/>
            <person name="Kohler A."/>
            <person name="Daghino S."/>
            <person name="Barry K."/>
            <person name="Choi C."/>
            <person name="Cichocki N."/>
            <person name="Clum A."/>
            <person name="Copeland A."/>
            <person name="Hainaut M."/>
            <person name="Haridas S."/>
            <person name="Labutti K."/>
            <person name="Lindquist E."/>
            <person name="Lipzen A."/>
            <person name="Khouja H.-R."/>
            <person name="Murat C."/>
            <person name="Ohm R."/>
            <person name="Olson A."/>
            <person name="Spatafora J."/>
            <person name="Veneault-Fourrey C."/>
            <person name="Henrissat B."/>
            <person name="Grigoriev I."/>
            <person name="Martin F."/>
            <person name="Perotto S."/>
        </authorList>
    </citation>
    <scope>NUCLEOTIDE SEQUENCE [LARGE SCALE GENOMIC DNA]</scope>
    <source>
        <strain evidence="2 3">F</strain>
    </source>
</reference>
<gene>
    <name evidence="2" type="ORF">L207DRAFT_634666</name>
</gene>
<protein>
    <recommendedName>
        <fullName evidence="4">Protein NO VEIN C-terminal domain-containing protein</fullName>
    </recommendedName>
</protein>
<dbReference type="SUPFAM" id="SSF55874">
    <property type="entry name" value="ATPase domain of HSP90 chaperone/DNA topoisomerase II/histidine kinase"/>
    <property type="match status" value="1"/>
</dbReference>
<organism evidence="2 3">
    <name type="scientific">Hyaloscypha variabilis (strain UAMH 11265 / GT02V1 / F)</name>
    <name type="common">Meliniomyces variabilis</name>
    <dbReference type="NCBI Taxonomy" id="1149755"/>
    <lineage>
        <taxon>Eukaryota</taxon>
        <taxon>Fungi</taxon>
        <taxon>Dikarya</taxon>
        <taxon>Ascomycota</taxon>
        <taxon>Pezizomycotina</taxon>
        <taxon>Leotiomycetes</taxon>
        <taxon>Helotiales</taxon>
        <taxon>Hyaloscyphaceae</taxon>
        <taxon>Hyaloscypha</taxon>
        <taxon>Hyaloscypha variabilis</taxon>
    </lineage>
</organism>
<feature type="compositionally biased region" description="Polar residues" evidence="1">
    <location>
        <begin position="1367"/>
        <end position="1377"/>
    </location>
</feature>
<name>A0A2J6RJD4_HYAVF</name>